<proteinExistence type="predicted"/>
<evidence type="ECO:0000313" key="2">
    <source>
        <dbReference type="Proteomes" id="UP000053268"/>
    </source>
</evidence>
<reference evidence="1 2" key="1">
    <citation type="journal article" date="2015" name="Nat. Commun.">
        <title>Outbred genome sequencing and CRISPR/Cas9 gene editing in butterflies.</title>
        <authorList>
            <person name="Li X."/>
            <person name="Fan D."/>
            <person name="Zhang W."/>
            <person name="Liu G."/>
            <person name="Zhang L."/>
            <person name="Zhao L."/>
            <person name="Fang X."/>
            <person name="Chen L."/>
            <person name="Dong Y."/>
            <person name="Chen Y."/>
            <person name="Ding Y."/>
            <person name="Zhao R."/>
            <person name="Feng M."/>
            <person name="Zhu Y."/>
            <person name="Feng Y."/>
            <person name="Jiang X."/>
            <person name="Zhu D."/>
            <person name="Xiang H."/>
            <person name="Feng X."/>
            <person name="Li S."/>
            <person name="Wang J."/>
            <person name="Zhang G."/>
            <person name="Kronforst M.R."/>
            <person name="Wang W."/>
        </authorList>
    </citation>
    <scope>NUCLEOTIDE SEQUENCE [LARGE SCALE GENOMIC DNA]</scope>
    <source>
        <strain evidence="1">Ya'a_city_454_Px</strain>
        <tissue evidence="1">Whole body</tissue>
    </source>
</reference>
<organism evidence="1 2">
    <name type="scientific">Papilio xuthus</name>
    <name type="common">Asian swallowtail butterfly</name>
    <dbReference type="NCBI Taxonomy" id="66420"/>
    <lineage>
        <taxon>Eukaryota</taxon>
        <taxon>Metazoa</taxon>
        <taxon>Ecdysozoa</taxon>
        <taxon>Arthropoda</taxon>
        <taxon>Hexapoda</taxon>
        <taxon>Insecta</taxon>
        <taxon>Pterygota</taxon>
        <taxon>Neoptera</taxon>
        <taxon>Endopterygota</taxon>
        <taxon>Lepidoptera</taxon>
        <taxon>Glossata</taxon>
        <taxon>Ditrysia</taxon>
        <taxon>Papilionoidea</taxon>
        <taxon>Papilionidae</taxon>
        <taxon>Papilioninae</taxon>
        <taxon>Papilio</taxon>
    </lineage>
</organism>
<dbReference type="Proteomes" id="UP000053268">
    <property type="component" value="Unassembled WGS sequence"/>
</dbReference>
<dbReference type="AlphaFoldDB" id="A0A194PZB8"/>
<name>A0A194PZB8_PAPXU</name>
<keyword evidence="2" id="KW-1185">Reference proteome</keyword>
<evidence type="ECO:0000313" key="1">
    <source>
        <dbReference type="EMBL" id="KPI98388.1"/>
    </source>
</evidence>
<dbReference type="EMBL" id="KQ459585">
    <property type="protein sequence ID" value="KPI98388.1"/>
    <property type="molecule type" value="Genomic_DNA"/>
</dbReference>
<accession>A0A194PZB8</accession>
<sequence length="72" mass="8050">MASPRGPVQYNIRATELRARAGKQNRISQHHAPERGGRVYAAFVRNNHALFDSRVVEYDISVSGCTQLKLIA</sequence>
<gene>
    <name evidence="1" type="ORF">RR46_09604</name>
</gene>
<protein>
    <submittedName>
        <fullName evidence="1">Uncharacterized protein</fullName>
    </submittedName>
</protein>